<evidence type="ECO:0000313" key="3">
    <source>
        <dbReference type="Proteomes" id="UP000317835"/>
    </source>
</evidence>
<dbReference type="KEGG" id="tpla:ElP_15500"/>
<accession>A0A518GYK3</accession>
<protein>
    <submittedName>
        <fullName evidence="2">Uncharacterized protein</fullName>
    </submittedName>
</protein>
<feature type="compositionally biased region" description="Basic and acidic residues" evidence="1">
    <location>
        <begin position="1"/>
        <end position="14"/>
    </location>
</feature>
<feature type="region of interest" description="Disordered" evidence="1">
    <location>
        <begin position="193"/>
        <end position="224"/>
    </location>
</feature>
<feature type="compositionally biased region" description="Basic and acidic residues" evidence="1">
    <location>
        <begin position="193"/>
        <end position="203"/>
    </location>
</feature>
<dbReference type="RefSeq" id="WP_145268019.1">
    <property type="nucleotide sequence ID" value="NZ_CP036426.1"/>
</dbReference>
<gene>
    <name evidence="2" type="ORF">ElP_15500</name>
</gene>
<keyword evidence="3" id="KW-1185">Reference proteome</keyword>
<evidence type="ECO:0000256" key="1">
    <source>
        <dbReference type="SAM" id="MobiDB-lite"/>
    </source>
</evidence>
<dbReference type="OrthoDB" id="9833577at2"/>
<organism evidence="2 3">
    <name type="scientific">Tautonia plasticadhaerens</name>
    <dbReference type="NCBI Taxonomy" id="2527974"/>
    <lineage>
        <taxon>Bacteria</taxon>
        <taxon>Pseudomonadati</taxon>
        <taxon>Planctomycetota</taxon>
        <taxon>Planctomycetia</taxon>
        <taxon>Isosphaerales</taxon>
        <taxon>Isosphaeraceae</taxon>
        <taxon>Tautonia</taxon>
    </lineage>
</organism>
<name>A0A518GYK3_9BACT</name>
<sequence>MMLDADRTKPERPGPEGPDASTAPIVIVQRVSSGWGRELLLLVLLLGTVGYITYREYRLPRFLDRGEVRADSRVVDAAKVAPIAEGEVVLRAGSPAGDRDVRPAEYPAGSRPRGAATPADPVEADATGPIAADPDSEPESGRRAAGAPEMPPAPIGSGKDSPEGGFASPSESEDHLPDVGPASREIVWDLDLRGGRAGDDRPGGEAAAGPILDHPSPLAADRAPVPPTEFRPPTRMQRQHFLRCLAVAIQREGLRAGPQIDGICQDFGIGLPIELDAVAERLGPNFLPAGWDIDRTVVALRRIGVPEPYLLDRLTEQMNRTIGARHGPRDRMEARVFAARRLLSIPLEPGG</sequence>
<dbReference type="Proteomes" id="UP000317835">
    <property type="component" value="Chromosome"/>
</dbReference>
<feature type="region of interest" description="Disordered" evidence="1">
    <location>
        <begin position="1"/>
        <end position="21"/>
    </location>
</feature>
<reference evidence="2 3" key="1">
    <citation type="submission" date="2019-02" db="EMBL/GenBank/DDBJ databases">
        <title>Deep-cultivation of Planctomycetes and their phenomic and genomic characterization uncovers novel biology.</title>
        <authorList>
            <person name="Wiegand S."/>
            <person name="Jogler M."/>
            <person name="Boedeker C."/>
            <person name="Pinto D."/>
            <person name="Vollmers J."/>
            <person name="Rivas-Marin E."/>
            <person name="Kohn T."/>
            <person name="Peeters S.H."/>
            <person name="Heuer A."/>
            <person name="Rast P."/>
            <person name="Oberbeckmann S."/>
            <person name="Bunk B."/>
            <person name="Jeske O."/>
            <person name="Meyerdierks A."/>
            <person name="Storesund J.E."/>
            <person name="Kallscheuer N."/>
            <person name="Luecker S."/>
            <person name="Lage O.M."/>
            <person name="Pohl T."/>
            <person name="Merkel B.J."/>
            <person name="Hornburger P."/>
            <person name="Mueller R.-W."/>
            <person name="Bruemmer F."/>
            <person name="Labrenz M."/>
            <person name="Spormann A.M."/>
            <person name="Op den Camp H."/>
            <person name="Overmann J."/>
            <person name="Amann R."/>
            <person name="Jetten M.S.M."/>
            <person name="Mascher T."/>
            <person name="Medema M.H."/>
            <person name="Devos D.P."/>
            <person name="Kaster A.-K."/>
            <person name="Ovreas L."/>
            <person name="Rohde M."/>
            <person name="Galperin M.Y."/>
            <person name="Jogler C."/>
        </authorList>
    </citation>
    <scope>NUCLEOTIDE SEQUENCE [LARGE SCALE GENOMIC DNA]</scope>
    <source>
        <strain evidence="2 3">ElP</strain>
    </source>
</reference>
<dbReference type="EMBL" id="CP036426">
    <property type="protein sequence ID" value="QDV33674.1"/>
    <property type="molecule type" value="Genomic_DNA"/>
</dbReference>
<proteinExistence type="predicted"/>
<evidence type="ECO:0000313" key="2">
    <source>
        <dbReference type="EMBL" id="QDV33674.1"/>
    </source>
</evidence>
<dbReference type="AlphaFoldDB" id="A0A518GYK3"/>
<feature type="region of interest" description="Disordered" evidence="1">
    <location>
        <begin position="94"/>
        <end position="179"/>
    </location>
</feature>